<dbReference type="GO" id="GO:0004359">
    <property type="term" value="F:glutaminase activity"/>
    <property type="evidence" value="ECO:0007669"/>
    <property type="project" value="InterPro"/>
</dbReference>
<dbReference type="SUPFAM" id="SSF52402">
    <property type="entry name" value="Adenine nucleotide alpha hydrolases-like"/>
    <property type="match status" value="1"/>
</dbReference>
<keyword evidence="10" id="KW-1185">Reference proteome</keyword>
<dbReference type="GO" id="GO:0005737">
    <property type="term" value="C:cytoplasm"/>
    <property type="evidence" value="ECO:0007669"/>
    <property type="project" value="InterPro"/>
</dbReference>
<dbReference type="PANTHER" id="PTHR23090:SF9">
    <property type="entry name" value="GLUTAMINE-DEPENDENT NAD(+) SYNTHETASE"/>
    <property type="match status" value="1"/>
</dbReference>
<proteinExistence type="inferred from homology"/>
<dbReference type="InterPro" id="IPR022310">
    <property type="entry name" value="NAD/GMP_synthase"/>
</dbReference>
<dbReference type="PANTHER" id="PTHR23090">
    <property type="entry name" value="NH 3 /GLUTAMINE-DEPENDENT NAD + SYNTHETASE"/>
    <property type="match status" value="1"/>
</dbReference>
<dbReference type="Pfam" id="PF02540">
    <property type="entry name" value="NAD_synthase"/>
    <property type="match status" value="1"/>
</dbReference>
<evidence type="ECO:0000313" key="10">
    <source>
        <dbReference type="Proteomes" id="UP001244011"/>
    </source>
</evidence>
<dbReference type="EMBL" id="MU839009">
    <property type="protein sequence ID" value="KAK1767052.1"/>
    <property type="molecule type" value="Genomic_DNA"/>
</dbReference>
<dbReference type="Gene3D" id="3.60.110.10">
    <property type="entry name" value="Carbon-nitrogen hydrolase"/>
    <property type="match status" value="1"/>
</dbReference>
<dbReference type="NCBIfam" id="TIGR00552">
    <property type="entry name" value="nadE"/>
    <property type="match status" value="1"/>
</dbReference>
<dbReference type="InterPro" id="IPR014729">
    <property type="entry name" value="Rossmann-like_a/b/a_fold"/>
</dbReference>
<dbReference type="CDD" id="cd00553">
    <property type="entry name" value="NAD_synthase"/>
    <property type="match status" value="1"/>
</dbReference>
<comment type="caution">
    <text evidence="9">The sequence shown here is derived from an EMBL/GenBank/DDBJ whole genome shotgun (WGS) entry which is preliminary data.</text>
</comment>
<evidence type="ECO:0000256" key="7">
    <source>
        <dbReference type="PIRNR" id="PIRNR006630"/>
    </source>
</evidence>
<evidence type="ECO:0000256" key="1">
    <source>
        <dbReference type="ARBA" id="ARBA00005188"/>
    </source>
</evidence>
<name>A0AAJ0FGW7_9PEZI</name>
<dbReference type="GO" id="GO:0009435">
    <property type="term" value="P:NAD+ biosynthetic process"/>
    <property type="evidence" value="ECO:0007669"/>
    <property type="project" value="UniProtKB-UniRule"/>
</dbReference>
<organism evidence="9 10">
    <name type="scientific">Phialemonium atrogriseum</name>
    <dbReference type="NCBI Taxonomy" id="1093897"/>
    <lineage>
        <taxon>Eukaryota</taxon>
        <taxon>Fungi</taxon>
        <taxon>Dikarya</taxon>
        <taxon>Ascomycota</taxon>
        <taxon>Pezizomycotina</taxon>
        <taxon>Sordariomycetes</taxon>
        <taxon>Sordariomycetidae</taxon>
        <taxon>Cephalothecales</taxon>
        <taxon>Cephalothecaceae</taxon>
        <taxon>Phialemonium</taxon>
    </lineage>
</organism>
<dbReference type="Pfam" id="PF00795">
    <property type="entry name" value="CN_hydrolase"/>
    <property type="match status" value="1"/>
</dbReference>
<evidence type="ECO:0000259" key="8">
    <source>
        <dbReference type="PROSITE" id="PS50263"/>
    </source>
</evidence>
<dbReference type="FunFam" id="3.40.50.620:FF:000036">
    <property type="entry name" value="Glutamine-dependent NAD(+) synthetase"/>
    <property type="match status" value="1"/>
</dbReference>
<feature type="domain" description="CN hydrolase" evidence="8">
    <location>
        <begin position="5"/>
        <end position="263"/>
    </location>
</feature>
<dbReference type="InterPro" id="IPR003694">
    <property type="entry name" value="NAD_synthase"/>
</dbReference>
<evidence type="ECO:0000256" key="2">
    <source>
        <dbReference type="ARBA" id="ARBA00007145"/>
    </source>
</evidence>
<gene>
    <name evidence="9" type="ORF">QBC33DRAFT_539023</name>
</gene>
<dbReference type="GO" id="GO:0003952">
    <property type="term" value="F:NAD+ synthase (glutamine-hydrolyzing) activity"/>
    <property type="evidence" value="ECO:0007669"/>
    <property type="project" value="UniProtKB-UniRule"/>
</dbReference>
<reference evidence="9" key="1">
    <citation type="submission" date="2023-06" db="EMBL/GenBank/DDBJ databases">
        <title>Genome-scale phylogeny and comparative genomics of the fungal order Sordariales.</title>
        <authorList>
            <consortium name="Lawrence Berkeley National Laboratory"/>
            <person name="Hensen N."/>
            <person name="Bonometti L."/>
            <person name="Westerberg I."/>
            <person name="Brannstrom I.O."/>
            <person name="Guillou S."/>
            <person name="Cros-Aarteil S."/>
            <person name="Calhoun S."/>
            <person name="Haridas S."/>
            <person name="Kuo A."/>
            <person name="Mondo S."/>
            <person name="Pangilinan J."/>
            <person name="Riley R."/>
            <person name="Labutti K."/>
            <person name="Andreopoulos B."/>
            <person name="Lipzen A."/>
            <person name="Chen C."/>
            <person name="Yanf M."/>
            <person name="Daum C."/>
            <person name="Ng V."/>
            <person name="Clum A."/>
            <person name="Steindorff A."/>
            <person name="Ohm R."/>
            <person name="Martin F."/>
            <person name="Silar P."/>
            <person name="Natvig D."/>
            <person name="Lalanne C."/>
            <person name="Gautier V."/>
            <person name="Ament-Velasquez S.L."/>
            <person name="Kruys A."/>
            <person name="Hutchinson M.I."/>
            <person name="Powell A.J."/>
            <person name="Barry K."/>
            <person name="Miller A.N."/>
            <person name="Grigoriev I.V."/>
            <person name="Debuchy R."/>
            <person name="Gladieux P."/>
            <person name="Thoren M.H."/>
            <person name="Johannesson H."/>
        </authorList>
    </citation>
    <scope>NUCLEOTIDE SEQUENCE</scope>
    <source>
        <strain evidence="9">8032-3</strain>
    </source>
</reference>
<dbReference type="GeneID" id="85311138"/>
<dbReference type="Proteomes" id="UP001244011">
    <property type="component" value="Unassembled WGS sequence"/>
</dbReference>
<dbReference type="PIRSF" id="PIRSF006630">
    <property type="entry name" value="NADS_GAT"/>
    <property type="match status" value="1"/>
</dbReference>
<comment type="similarity">
    <text evidence="2 7">In the C-terminal section; belongs to the NAD synthetase family.</text>
</comment>
<dbReference type="SUPFAM" id="SSF56317">
    <property type="entry name" value="Carbon-nitrogen hydrolase"/>
    <property type="match status" value="1"/>
</dbReference>
<comment type="pathway">
    <text evidence="1 7">Cofactor biosynthesis; NAD(+) biosynthesis; NAD(+) from deamido-NAD(+) (L-Gln route): step 1/1.</text>
</comment>
<comment type="catalytic activity">
    <reaction evidence="7">
        <text>deamido-NAD(+) + L-glutamine + ATP + H2O = L-glutamate + AMP + diphosphate + NAD(+) + H(+)</text>
        <dbReference type="Rhea" id="RHEA:24384"/>
        <dbReference type="ChEBI" id="CHEBI:15377"/>
        <dbReference type="ChEBI" id="CHEBI:15378"/>
        <dbReference type="ChEBI" id="CHEBI:29985"/>
        <dbReference type="ChEBI" id="CHEBI:30616"/>
        <dbReference type="ChEBI" id="CHEBI:33019"/>
        <dbReference type="ChEBI" id="CHEBI:57540"/>
        <dbReference type="ChEBI" id="CHEBI:58359"/>
        <dbReference type="ChEBI" id="CHEBI:58437"/>
        <dbReference type="ChEBI" id="CHEBI:456215"/>
        <dbReference type="EC" id="6.3.5.1"/>
    </reaction>
</comment>
<dbReference type="InterPro" id="IPR036526">
    <property type="entry name" value="C-N_Hydrolase_sf"/>
</dbReference>
<sequence length="705" mass="79026">MEPVVTLAACSLNQFALDWEGNLGRIKQSILKAKQAGATLRVGPDLEITGYSCLDHFLEMDLYDQALDMLDQILIDESLFDILLDIGIPIMHKNCAYNARAIIVNGKILCFRPKIYGDNSRENRWFTPWARPGHVEQYSLPPRLAKIHGKSHVPIGDVLINTLETCLASDNGDEICPSSSAEIFTHSNGSHRSLTKLDQRIQLIQEATRKNGGVHLYSTQRGCDGDSLYHDECSLILVNGDIVAQGRQFGLEDVEVITATVDLQEVRAYRFALPKGSSGTQEPSSKPINAEFSLSNHKPKHKPAIFMSPTPTPPKPAEYHLPEEEIAYGPACWLWDYLRRSKASGFLLPLSGGLDSCATAIVVYSMCRLVMIAVKGGDEQVIADVKRIVAPTEDNMPSTPEELCNRIFHTVYLGMASQSSKETRQRAKDLAARIGSYHTDLNIDDVFHATKGLLKQGTGFEPKFTAHGGTHTENIALQNIQARARMCAAYYYAQMLPTVRERPGGGGCLVLGSSNADESVSGYLTKYDCSSADINPIGSFSKVDLTRFIAWAAKSFDMPVLVEFLEATPTAELEPITENYVQSDEADMGMTYVELARFRTLRKQYRLGPYGMYLRLQDEWGEKLSPREIADKVKRFHHRYQINRHKQEVATPAYQAESANPDNLRFDLRPFLYPAAFESWSFKKIDERVETVEKAQEKKRRWDLL</sequence>
<dbReference type="RefSeq" id="XP_060283265.1">
    <property type="nucleotide sequence ID" value="XM_060427951.1"/>
</dbReference>
<dbReference type="EC" id="6.3.5.1" evidence="7"/>
<dbReference type="Gene3D" id="3.40.50.620">
    <property type="entry name" value="HUPs"/>
    <property type="match status" value="1"/>
</dbReference>
<dbReference type="InterPro" id="IPR003010">
    <property type="entry name" value="C-N_Hydrolase"/>
</dbReference>
<dbReference type="CDD" id="cd07570">
    <property type="entry name" value="GAT_Gln-NAD-synth"/>
    <property type="match status" value="1"/>
</dbReference>
<protein>
    <recommendedName>
        <fullName evidence="7">Glutamine-dependent NAD(+) synthetase</fullName>
        <ecNumber evidence="7">6.3.5.1</ecNumber>
    </recommendedName>
    <alternativeName>
        <fullName evidence="7">NAD(+) synthase [glutamine-hydrolyzing]</fullName>
    </alternativeName>
</protein>
<dbReference type="AlphaFoldDB" id="A0AAJ0FGW7"/>
<keyword evidence="3 7" id="KW-0436">Ligase</keyword>
<keyword evidence="5 7" id="KW-0067">ATP-binding</keyword>
<evidence type="ECO:0000256" key="5">
    <source>
        <dbReference type="ARBA" id="ARBA00022840"/>
    </source>
</evidence>
<evidence type="ECO:0000256" key="6">
    <source>
        <dbReference type="ARBA" id="ARBA00023027"/>
    </source>
</evidence>
<evidence type="ECO:0000313" key="9">
    <source>
        <dbReference type="EMBL" id="KAK1767052.1"/>
    </source>
</evidence>
<keyword evidence="4 7" id="KW-0547">Nucleotide-binding</keyword>
<evidence type="ECO:0000256" key="4">
    <source>
        <dbReference type="ARBA" id="ARBA00022741"/>
    </source>
</evidence>
<evidence type="ECO:0000256" key="3">
    <source>
        <dbReference type="ARBA" id="ARBA00022598"/>
    </source>
</evidence>
<dbReference type="PROSITE" id="PS50263">
    <property type="entry name" value="CN_HYDROLASE"/>
    <property type="match status" value="1"/>
</dbReference>
<keyword evidence="6 7" id="KW-0520">NAD</keyword>
<dbReference type="HAMAP" id="MF_02090">
    <property type="entry name" value="NadE_glutamine_dep"/>
    <property type="match status" value="1"/>
</dbReference>
<dbReference type="GO" id="GO:0005524">
    <property type="term" value="F:ATP binding"/>
    <property type="evidence" value="ECO:0007669"/>
    <property type="project" value="UniProtKB-UniRule"/>
</dbReference>
<accession>A0AAJ0FGW7</accession>
<dbReference type="InterPro" id="IPR014445">
    <property type="entry name" value="Gln-dep_NAD_synthase"/>
</dbReference>